<dbReference type="PANTHER" id="PTHR34975:SF2">
    <property type="entry name" value="SPORE GERMINATION PROTEIN A2"/>
    <property type="match status" value="1"/>
</dbReference>
<gene>
    <name evidence="9" type="ORF">J2Z80_001857</name>
</gene>
<evidence type="ECO:0000313" key="9">
    <source>
        <dbReference type="EMBL" id="MBP2072326.1"/>
    </source>
</evidence>
<evidence type="ECO:0000313" key="10">
    <source>
        <dbReference type="Proteomes" id="UP001166402"/>
    </source>
</evidence>
<feature type="transmembrane region" description="Helical" evidence="8">
    <location>
        <begin position="332"/>
        <end position="354"/>
    </location>
</feature>
<organism evidence="9 10">
    <name type="scientific">Thermoanaerobacterium butyriciformans</name>
    <dbReference type="NCBI Taxonomy" id="1702242"/>
    <lineage>
        <taxon>Bacteria</taxon>
        <taxon>Bacillati</taxon>
        <taxon>Bacillota</taxon>
        <taxon>Clostridia</taxon>
        <taxon>Thermoanaerobacterales</taxon>
        <taxon>Thermoanaerobacteraceae</taxon>
        <taxon>Thermoanaerobacterium</taxon>
    </lineage>
</organism>
<evidence type="ECO:0000256" key="7">
    <source>
        <dbReference type="ARBA" id="ARBA00023136"/>
    </source>
</evidence>
<evidence type="ECO:0000256" key="5">
    <source>
        <dbReference type="ARBA" id="ARBA00022692"/>
    </source>
</evidence>
<feature type="transmembrane region" description="Helical" evidence="8">
    <location>
        <begin position="41"/>
        <end position="63"/>
    </location>
</feature>
<comment type="similarity">
    <text evidence="2">Belongs to the amino acid-polyamine-organocation (APC) superfamily. Spore germination protein (SGP) (TC 2.A.3.9) family.</text>
</comment>
<keyword evidence="10" id="KW-1185">Reference proteome</keyword>
<evidence type="ECO:0000256" key="4">
    <source>
        <dbReference type="ARBA" id="ARBA00022544"/>
    </source>
</evidence>
<reference evidence="9" key="1">
    <citation type="submission" date="2021-03" db="EMBL/GenBank/DDBJ databases">
        <title>Genomic Encyclopedia of Type Strains, Phase IV (KMG-IV): sequencing the most valuable type-strain genomes for metagenomic binning, comparative biology and taxonomic classification.</title>
        <authorList>
            <person name="Goeker M."/>
        </authorList>
    </citation>
    <scope>NUCLEOTIDE SEQUENCE</scope>
    <source>
        <strain evidence="9">DSM 101588</strain>
    </source>
</reference>
<evidence type="ECO:0000256" key="6">
    <source>
        <dbReference type="ARBA" id="ARBA00022989"/>
    </source>
</evidence>
<feature type="transmembrane region" description="Helical" evidence="8">
    <location>
        <begin position="83"/>
        <end position="107"/>
    </location>
</feature>
<dbReference type="Pfam" id="PF03845">
    <property type="entry name" value="Spore_permease"/>
    <property type="match status" value="1"/>
</dbReference>
<accession>A0ABS4NF94</accession>
<dbReference type="NCBIfam" id="TIGR00912">
    <property type="entry name" value="2A0309"/>
    <property type="match status" value="1"/>
</dbReference>
<keyword evidence="7 8" id="KW-0472">Membrane</keyword>
<feature type="transmembrane region" description="Helical" evidence="8">
    <location>
        <begin position="220"/>
        <end position="242"/>
    </location>
</feature>
<dbReference type="Gene3D" id="1.20.1740.10">
    <property type="entry name" value="Amino acid/polyamine transporter I"/>
    <property type="match status" value="1"/>
</dbReference>
<feature type="transmembrane region" description="Helical" evidence="8">
    <location>
        <begin position="306"/>
        <end position="326"/>
    </location>
</feature>
<keyword evidence="6 8" id="KW-1133">Transmembrane helix</keyword>
<dbReference type="PANTHER" id="PTHR34975">
    <property type="entry name" value="SPORE GERMINATION PROTEIN A2"/>
    <property type="match status" value="1"/>
</dbReference>
<evidence type="ECO:0000256" key="8">
    <source>
        <dbReference type="SAM" id="Phobius"/>
    </source>
</evidence>
<evidence type="ECO:0000256" key="2">
    <source>
        <dbReference type="ARBA" id="ARBA00007998"/>
    </source>
</evidence>
<sequence length="368" mass="41619">MIKNNDKISENQTTILLFTTMLGAGILSLSADVAKAAGPNALIVILLGGILALILARFIGYIASKFPTETFVEYSAKLMTKPVSVILSIFLVAYFLIFCSLNLRIFAEVTKSYLLNSTPVEVIMITMLFTSGYIVRYGIEPIARLSEILFPIMVIPMMIIFLPTITDLDLSNFLPILRISFLNLLKGILSTTYSFIGFEILYVIFPYIQMGTKFKKSINISFFSIIFFYIYVTFYTIGIFGYKETSVQLWPLLTVIKSINFPGFFIENLESLIMGIWTFAVFTSISAFHYAATLTLSKLIKAREHTYLVIPLIPIIYFMALIPDSIVEVYKYASYASILTLFFVVILPILMFLAMKLRDKGMKNSEKN</sequence>
<feature type="transmembrane region" description="Helical" evidence="8">
    <location>
        <begin position="113"/>
        <end position="135"/>
    </location>
</feature>
<comment type="subcellular location">
    <subcellularLocation>
        <location evidence="1">Membrane</location>
        <topology evidence="1">Multi-pass membrane protein</topology>
    </subcellularLocation>
</comment>
<feature type="transmembrane region" description="Helical" evidence="8">
    <location>
        <begin position="12"/>
        <end position="29"/>
    </location>
</feature>
<protein>
    <submittedName>
        <fullName evidence="9">Spore germination protein</fullName>
    </submittedName>
</protein>
<keyword evidence="3" id="KW-0813">Transport</keyword>
<evidence type="ECO:0000256" key="1">
    <source>
        <dbReference type="ARBA" id="ARBA00004141"/>
    </source>
</evidence>
<proteinExistence type="inferred from homology"/>
<evidence type="ECO:0000256" key="3">
    <source>
        <dbReference type="ARBA" id="ARBA00022448"/>
    </source>
</evidence>
<comment type="caution">
    <text evidence="9">The sequence shown here is derived from an EMBL/GenBank/DDBJ whole genome shotgun (WGS) entry which is preliminary data.</text>
</comment>
<dbReference type="InterPro" id="IPR004761">
    <property type="entry name" value="Spore_GerAB"/>
</dbReference>
<name>A0ABS4NF94_9THEO</name>
<feature type="transmembrane region" description="Helical" evidence="8">
    <location>
        <begin position="185"/>
        <end position="208"/>
    </location>
</feature>
<keyword evidence="5 8" id="KW-0812">Transmembrane</keyword>
<feature type="transmembrane region" description="Helical" evidence="8">
    <location>
        <begin position="272"/>
        <end position="294"/>
    </location>
</feature>
<dbReference type="RefSeq" id="WP_209454104.1">
    <property type="nucleotide sequence ID" value="NZ_JAGGLT010000019.1"/>
</dbReference>
<keyword evidence="4" id="KW-0309">Germination</keyword>
<feature type="transmembrane region" description="Helical" evidence="8">
    <location>
        <begin position="147"/>
        <end position="165"/>
    </location>
</feature>
<dbReference type="Proteomes" id="UP001166402">
    <property type="component" value="Unassembled WGS sequence"/>
</dbReference>
<dbReference type="EMBL" id="JAGGLT010000019">
    <property type="protein sequence ID" value="MBP2072326.1"/>
    <property type="molecule type" value="Genomic_DNA"/>
</dbReference>